<evidence type="ECO:0000256" key="3">
    <source>
        <dbReference type="ARBA" id="ARBA00022670"/>
    </source>
</evidence>
<name>I2NN61_9PAST</name>
<dbReference type="Proteomes" id="UP000003345">
    <property type="component" value="Unassembled WGS sequence"/>
</dbReference>
<feature type="domain" description="Peptidase M16 C-terminal" evidence="12">
    <location>
        <begin position="195"/>
        <end position="373"/>
    </location>
</feature>
<keyword evidence="9" id="KW-0175">Coiled coil</keyword>
<dbReference type="GO" id="GO:0046872">
    <property type="term" value="F:metal ion binding"/>
    <property type="evidence" value="ECO:0007669"/>
    <property type="project" value="UniProtKB-KW"/>
</dbReference>
<keyword evidence="4" id="KW-0479">Metal-binding</keyword>
<comment type="similarity">
    <text evidence="2 8">Belongs to the peptidase M16 family.</text>
</comment>
<feature type="chain" id="PRO_5003663237" evidence="10">
    <location>
        <begin position="20"/>
        <end position="912"/>
    </location>
</feature>
<dbReference type="InterPro" id="IPR007863">
    <property type="entry name" value="Peptidase_M16_C"/>
</dbReference>
<dbReference type="GO" id="GO:0006508">
    <property type="term" value="P:proteolysis"/>
    <property type="evidence" value="ECO:0007669"/>
    <property type="project" value="UniProtKB-KW"/>
</dbReference>
<dbReference type="InterPro" id="IPR011249">
    <property type="entry name" value="Metalloenz_LuxS/M16"/>
</dbReference>
<protein>
    <submittedName>
        <fullName evidence="13">Peptidase, M16 family</fullName>
        <ecNumber evidence="13">3.4.24.-</ecNumber>
    </submittedName>
</protein>
<evidence type="ECO:0000256" key="9">
    <source>
        <dbReference type="SAM" id="Coils"/>
    </source>
</evidence>
<dbReference type="PANTHER" id="PTHR43690">
    <property type="entry name" value="NARDILYSIN"/>
    <property type="match status" value="1"/>
</dbReference>
<comment type="cofactor">
    <cofactor evidence="1">
        <name>Zn(2+)</name>
        <dbReference type="ChEBI" id="CHEBI:29105"/>
    </cofactor>
</comment>
<dbReference type="InterPro" id="IPR011765">
    <property type="entry name" value="Pept_M16_N"/>
</dbReference>
<dbReference type="EC" id="3.4.24.-" evidence="13"/>
<dbReference type="Pfam" id="PF05193">
    <property type="entry name" value="Peptidase_M16_C"/>
    <property type="match status" value="2"/>
</dbReference>
<keyword evidence="10" id="KW-0732">Signal</keyword>
<evidence type="ECO:0000256" key="1">
    <source>
        <dbReference type="ARBA" id="ARBA00001947"/>
    </source>
</evidence>
<dbReference type="EMBL" id="AJMU01000019">
    <property type="protein sequence ID" value="EIG27272.1"/>
    <property type="molecule type" value="Genomic_DNA"/>
</dbReference>
<evidence type="ECO:0000256" key="6">
    <source>
        <dbReference type="ARBA" id="ARBA00022833"/>
    </source>
</evidence>
<feature type="domain" description="Peptidase M16 C-terminal" evidence="12">
    <location>
        <begin position="694"/>
        <end position="843"/>
    </location>
</feature>
<dbReference type="PROSITE" id="PS00143">
    <property type="entry name" value="INSULINASE"/>
    <property type="match status" value="1"/>
</dbReference>
<evidence type="ECO:0000259" key="12">
    <source>
        <dbReference type="Pfam" id="PF05193"/>
    </source>
</evidence>
<accession>I2NN61</accession>
<dbReference type="SUPFAM" id="SSF63411">
    <property type="entry name" value="LuxS/MPP-like metallohydrolase"/>
    <property type="match status" value="3"/>
</dbReference>
<feature type="signal peptide" evidence="10">
    <location>
        <begin position="1"/>
        <end position="19"/>
    </location>
</feature>
<evidence type="ECO:0000256" key="7">
    <source>
        <dbReference type="ARBA" id="ARBA00023049"/>
    </source>
</evidence>
<gene>
    <name evidence="13" type="ORF">HMPREF1054_1846</name>
</gene>
<dbReference type="GO" id="GO:0004222">
    <property type="term" value="F:metalloendopeptidase activity"/>
    <property type="evidence" value="ECO:0007669"/>
    <property type="project" value="InterPro"/>
</dbReference>
<dbReference type="RefSeq" id="WP_005708046.1">
    <property type="nucleotide sequence ID" value="NZ_AJMU01000019.1"/>
</dbReference>
<dbReference type="AlphaFoldDB" id="I2NN61"/>
<evidence type="ECO:0000259" key="11">
    <source>
        <dbReference type="Pfam" id="PF00675"/>
    </source>
</evidence>
<dbReference type="OrthoDB" id="9811314at2"/>
<dbReference type="Gene3D" id="3.30.830.10">
    <property type="entry name" value="Metalloenzyme, LuxS/M16 peptidase-like"/>
    <property type="match status" value="3"/>
</dbReference>
<sequence>MRFALTTLALLVASNFAVAEKSAPIQGQLDNGLKYTILPLHDEKEHIEIRMRVNAGSVDENDDQAGVAHMVERLVFRGTNAHPNGLMPYLHEQKWVRGKNYNAVTTSDSTTYMMTPPNTAGLSKSFDALSQMLFGAKLTQADLDDERKIILEEWRQGLSVGATMNEQRTASVRANSRYARHRVIGTEQSINSMPATQLQQFYQTWYAPNNMNLLVVGDVDPSKAKEEIDRYFGKVEKKNTPVRDYLNPTLTDHLQINKLQDPRSSVSQVAYILRFNDGASRAQTDDGRYQRLLDRLALASIVQRFRNQSEVLPKGVSAVMPRKSDIGTQTTALGLFATVEPTGHPQGLKQIFEEIERLKRFPITEEELAKQKAPIQAQIENAKKYDGDREFSRWVQAMVDTTLLDKPFLTQPEIANLSEPMLKKITAAEVNARIQQWIEAKDRIVQYQPPRDTKLEISETQVAQLQAEAQKAEISAPQKEKEIVPMSLEHVQAKGSITNVEKFDAQNVQHWTLSNGDKVVWLKSPLAKDKTYFQAQSSAGFKAKGLGEWQSQVALQLIAQNAPLDWEPEQLKHWKELNKVSISLKQTATKLIFDGSVENVKLADFLRLFYAYQAETKVKDGLDETKETLGKMIATQNGKNSENERLKAISILRYNQEEVDDILPNKDSLEQLTDKSLNEEWAKMLQAPTIYYFMNDMNEDEMKGLVTQFLSDFPRSKRFDSAQILPTEGKAIASFAMNPEPKSDVKMWAFSSHQWQGKDAVLVSILRNIATNKLKMALRDKELGIYSLRFESSLNSETDRIESELSFVANPDNADKLIGQARAVFDALPEQITEEDVKIAKTQFVTAEKDRLQEPRTWLARLILSENHTGNPQYLTDMQSLADGITLDNVKEMAKEIYNTNNEKVFITTPKR</sequence>
<evidence type="ECO:0000256" key="4">
    <source>
        <dbReference type="ARBA" id="ARBA00022723"/>
    </source>
</evidence>
<keyword evidence="5 13" id="KW-0378">Hydrolase</keyword>
<proteinExistence type="inferred from homology"/>
<evidence type="ECO:0000313" key="14">
    <source>
        <dbReference type="Proteomes" id="UP000003345"/>
    </source>
</evidence>
<dbReference type="InterPro" id="IPR050626">
    <property type="entry name" value="Peptidase_M16"/>
</dbReference>
<dbReference type="PATRIC" id="fig|1095743.3.peg.339"/>
<evidence type="ECO:0000313" key="13">
    <source>
        <dbReference type="EMBL" id="EIG27272.1"/>
    </source>
</evidence>
<evidence type="ECO:0000256" key="2">
    <source>
        <dbReference type="ARBA" id="ARBA00007261"/>
    </source>
</evidence>
<feature type="coiled-coil region" evidence="9">
    <location>
        <begin position="455"/>
        <end position="482"/>
    </location>
</feature>
<evidence type="ECO:0000256" key="5">
    <source>
        <dbReference type="ARBA" id="ARBA00022801"/>
    </source>
</evidence>
<keyword evidence="3" id="KW-0645">Protease</keyword>
<dbReference type="eggNOG" id="COG0612">
    <property type="taxonomic scope" value="Bacteria"/>
</dbReference>
<keyword evidence="6" id="KW-0862">Zinc</keyword>
<comment type="caution">
    <text evidence="13">The sequence shown here is derived from an EMBL/GenBank/DDBJ whole genome shotgun (WGS) entry which is preliminary data.</text>
</comment>
<organism evidence="13 14">
    <name type="scientific">Haemophilus paraphrohaemolyticus HK411</name>
    <dbReference type="NCBI Taxonomy" id="1095743"/>
    <lineage>
        <taxon>Bacteria</taxon>
        <taxon>Pseudomonadati</taxon>
        <taxon>Pseudomonadota</taxon>
        <taxon>Gammaproteobacteria</taxon>
        <taxon>Pasteurellales</taxon>
        <taxon>Pasteurellaceae</taxon>
        <taxon>Haemophilus</taxon>
    </lineage>
</organism>
<dbReference type="InterPro" id="IPR001431">
    <property type="entry name" value="Pept_M16_Zn_BS"/>
</dbReference>
<feature type="domain" description="Peptidase M16 N-terminal" evidence="11">
    <location>
        <begin position="43"/>
        <end position="155"/>
    </location>
</feature>
<dbReference type="Pfam" id="PF00675">
    <property type="entry name" value="Peptidase_M16"/>
    <property type="match status" value="1"/>
</dbReference>
<evidence type="ECO:0000256" key="10">
    <source>
        <dbReference type="SAM" id="SignalP"/>
    </source>
</evidence>
<dbReference type="PANTHER" id="PTHR43690:SF17">
    <property type="entry name" value="PROTEIN YHJJ"/>
    <property type="match status" value="1"/>
</dbReference>
<keyword evidence="7" id="KW-0482">Metalloprotease</keyword>
<reference evidence="13 14" key="1">
    <citation type="submission" date="2012-04" db="EMBL/GenBank/DDBJ databases">
        <authorList>
            <person name="Harkins D.M."/>
            <person name="Madupu R."/>
            <person name="Durkin A.S."/>
            <person name="Torralba M."/>
            <person name="Methe B."/>
            <person name="Sutton G.G."/>
            <person name="Nelson K.E."/>
        </authorList>
    </citation>
    <scope>NUCLEOTIDE SEQUENCE [LARGE SCALE GENOMIC DNA]</scope>
    <source>
        <strain evidence="13 14">HK411</strain>
    </source>
</reference>
<evidence type="ECO:0000256" key="8">
    <source>
        <dbReference type="RuleBase" id="RU004447"/>
    </source>
</evidence>